<dbReference type="RefSeq" id="WP_130357194.1">
    <property type="nucleotide sequence ID" value="NZ_SGXC01000001.1"/>
</dbReference>
<keyword evidence="2" id="KW-1185">Reference proteome</keyword>
<dbReference type="OrthoDB" id="8911662at2"/>
<sequence>MDVRFLVDRLKERITLRDVAEIGGAADLDAARRGTLRPRSIYVVPLSDRPRQRGNDQLGCAGGRIELYAVLLVVDQVRDATGGEALAELPALRRAVAGALRGWQPDQHHDPVEFMGGQLVQFTGDGHLWWSDEYGCVNHGPI</sequence>
<reference evidence="1 2" key="1">
    <citation type="submission" date="2019-02" db="EMBL/GenBank/DDBJ databases">
        <title>Genomic Encyclopedia of Type Strains, Phase IV (KMG-IV): sequencing the most valuable type-strain genomes for metagenomic binning, comparative biology and taxonomic classification.</title>
        <authorList>
            <person name="Goeker M."/>
        </authorList>
    </citation>
    <scope>NUCLEOTIDE SEQUENCE [LARGE SCALE GENOMIC DNA]</scope>
    <source>
        <strain evidence="1 2">K24</strain>
    </source>
</reference>
<accession>A0A4Q7NLS9</accession>
<organism evidence="1 2">
    <name type="scientific">Pigmentiphaga kullae</name>
    <dbReference type="NCBI Taxonomy" id="151784"/>
    <lineage>
        <taxon>Bacteria</taxon>
        <taxon>Pseudomonadati</taxon>
        <taxon>Pseudomonadota</taxon>
        <taxon>Betaproteobacteria</taxon>
        <taxon>Burkholderiales</taxon>
        <taxon>Alcaligenaceae</taxon>
        <taxon>Pigmentiphaga</taxon>
    </lineage>
</organism>
<proteinExistence type="predicted"/>
<evidence type="ECO:0000313" key="1">
    <source>
        <dbReference type="EMBL" id="RZS86069.1"/>
    </source>
</evidence>
<dbReference type="EMBL" id="SGXC01000001">
    <property type="protein sequence ID" value="RZS86069.1"/>
    <property type="molecule type" value="Genomic_DNA"/>
</dbReference>
<gene>
    <name evidence="1" type="ORF">EV675_2103</name>
</gene>
<comment type="caution">
    <text evidence="1">The sequence shown here is derived from an EMBL/GenBank/DDBJ whole genome shotgun (WGS) entry which is preliminary data.</text>
</comment>
<dbReference type="Pfam" id="PF23840">
    <property type="entry name" value="Phage_tail_terminator"/>
    <property type="match status" value="1"/>
</dbReference>
<dbReference type="InterPro" id="IPR056912">
    <property type="entry name" value="Phage_JBD30_tail_term-like"/>
</dbReference>
<dbReference type="AlphaFoldDB" id="A0A4Q7NLS9"/>
<evidence type="ECO:0000313" key="2">
    <source>
        <dbReference type="Proteomes" id="UP000292445"/>
    </source>
</evidence>
<protein>
    <recommendedName>
        <fullName evidence="3">Gp37 protein</fullName>
    </recommendedName>
</protein>
<dbReference type="Proteomes" id="UP000292445">
    <property type="component" value="Unassembled WGS sequence"/>
</dbReference>
<evidence type="ECO:0008006" key="3">
    <source>
        <dbReference type="Google" id="ProtNLM"/>
    </source>
</evidence>
<name>A0A4Q7NLS9_9BURK</name>